<sequence length="251" mass="28168">MQHEHKPGFTYSGDELEGMQDMPFYQAAILHEFKPYLRGNVLEVGAGLGAFSRLIQPMCQHLTLVEPDAQNAAFLAQTMGDKAGVRVQQTAIETLLNATPEAPYDAVVMINLLEHLAQDGEVLSRLRQQMTPTGALLIFVPALPALYSAMDRKLGHVCRYGRRQLSEVVTGAGFQVNRVRWFDLVGMVPWYLLYTLKGSRVMDARMSKIYDRWVMSWQGPLERWLPPPVGKNLVLVATPLHNNHAERGIKG</sequence>
<reference evidence="3" key="1">
    <citation type="journal article" date="2009" name="Appl. Environ. Microbiol.">
        <title>Complete genome sequence of the chemolithoautotrophic marine magnetotactic coccus strain MC-1.</title>
        <authorList>
            <person name="Schubbe S."/>
            <person name="Williams T.J."/>
            <person name="Xie G."/>
            <person name="Kiss H.E."/>
            <person name="Brettin T.S."/>
            <person name="Martinez D."/>
            <person name="Ross C.A."/>
            <person name="Schuler D."/>
            <person name="Cox B.L."/>
            <person name="Nealson K.H."/>
            <person name="Bazylinski D.A."/>
        </authorList>
    </citation>
    <scope>NUCLEOTIDE SEQUENCE [LARGE SCALE GENOMIC DNA]</scope>
    <source>
        <strain evidence="3">ATCC BAA-1437 / JCM 17883 / MC-1</strain>
    </source>
</reference>
<dbReference type="InterPro" id="IPR020596">
    <property type="entry name" value="rRNA_Ade_Mease_Trfase_CS"/>
</dbReference>
<evidence type="ECO:0000313" key="3">
    <source>
        <dbReference type="Proteomes" id="UP000002586"/>
    </source>
</evidence>
<dbReference type="CDD" id="cd02440">
    <property type="entry name" value="AdoMet_MTases"/>
    <property type="match status" value="1"/>
</dbReference>
<dbReference type="Gene3D" id="3.40.50.150">
    <property type="entry name" value="Vaccinia Virus protein VP39"/>
    <property type="match status" value="1"/>
</dbReference>
<dbReference type="EMBL" id="CP000471">
    <property type="protein sequence ID" value="ABK43938.1"/>
    <property type="molecule type" value="Genomic_DNA"/>
</dbReference>
<gene>
    <name evidence="2" type="ordered locus">Mmc1_1427</name>
</gene>
<dbReference type="SUPFAM" id="SSF53335">
    <property type="entry name" value="S-adenosyl-L-methionine-dependent methyltransferases"/>
    <property type="match status" value="1"/>
</dbReference>
<organism evidence="2 3">
    <name type="scientific">Magnetococcus marinus (strain ATCC BAA-1437 / JCM 17883 / MC-1)</name>
    <dbReference type="NCBI Taxonomy" id="156889"/>
    <lineage>
        <taxon>Bacteria</taxon>
        <taxon>Pseudomonadati</taxon>
        <taxon>Pseudomonadota</taxon>
        <taxon>Magnetococcia</taxon>
        <taxon>Magnetococcales</taxon>
        <taxon>Magnetococcaceae</taxon>
        <taxon>Magnetococcus</taxon>
    </lineage>
</organism>
<reference evidence="2 3" key="2">
    <citation type="journal article" date="2012" name="Int. J. Syst. Evol. Microbiol.">
        <title>Magnetococcus marinus gen. nov., sp. nov., a marine, magnetotactic bacterium that represents a novel lineage (Magnetococcaceae fam. nov.; Magnetococcales ord. nov.) at the base of the Alphaproteobacteria.</title>
        <authorList>
            <person name="Bazylinski D.A."/>
            <person name="Williams T.J."/>
            <person name="Lefevre C.T."/>
            <person name="Berg R.J."/>
            <person name="Zhang C.L."/>
            <person name="Bowser S.S."/>
            <person name="Dean A.J."/>
            <person name="Beveridge T.J."/>
        </authorList>
    </citation>
    <scope>NUCLEOTIDE SEQUENCE [LARGE SCALE GENOMIC DNA]</scope>
    <source>
        <strain evidence="3">ATCC BAA-1437 / JCM 17883 / MC-1</strain>
    </source>
</reference>
<dbReference type="AlphaFoldDB" id="A0L7J5"/>
<keyword evidence="2" id="KW-0489">Methyltransferase</keyword>
<dbReference type="PROSITE" id="PS01131">
    <property type="entry name" value="RRNA_A_DIMETH"/>
    <property type="match status" value="1"/>
</dbReference>
<dbReference type="STRING" id="156889.Mmc1_1427"/>
<name>A0L7J5_MAGMM</name>
<dbReference type="HOGENOM" id="CLU_082726_1_0_5"/>
<evidence type="ECO:0000256" key="1">
    <source>
        <dbReference type="ARBA" id="ARBA00022691"/>
    </source>
</evidence>
<dbReference type="Proteomes" id="UP000002586">
    <property type="component" value="Chromosome"/>
</dbReference>
<dbReference type="eggNOG" id="COG2227">
    <property type="taxonomic scope" value="Bacteria"/>
</dbReference>
<dbReference type="InterPro" id="IPR029063">
    <property type="entry name" value="SAM-dependent_MTases_sf"/>
</dbReference>
<evidence type="ECO:0000313" key="2">
    <source>
        <dbReference type="EMBL" id="ABK43938.1"/>
    </source>
</evidence>
<keyword evidence="2" id="KW-0808">Transferase</keyword>
<protein>
    <submittedName>
        <fullName evidence="2">Methyltransferase type 12</fullName>
    </submittedName>
</protein>
<keyword evidence="3" id="KW-1185">Reference proteome</keyword>
<accession>A0L7J5</accession>
<dbReference type="RefSeq" id="WP_011713091.1">
    <property type="nucleotide sequence ID" value="NC_008576.1"/>
</dbReference>
<keyword evidence="1" id="KW-0949">S-adenosyl-L-methionine</keyword>
<dbReference type="KEGG" id="mgm:Mmc1_1427"/>
<dbReference type="Pfam" id="PF13489">
    <property type="entry name" value="Methyltransf_23"/>
    <property type="match status" value="1"/>
</dbReference>
<proteinExistence type="predicted"/>
<dbReference type="GO" id="GO:0000179">
    <property type="term" value="F:rRNA (adenine-N6,N6-)-dimethyltransferase activity"/>
    <property type="evidence" value="ECO:0007669"/>
    <property type="project" value="InterPro"/>
</dbReference>